<proteinExistence type="predicted"/>
<evidence type="ECO:0008006" key="3">
    <source>
        <dbReference type="Google" id="ProtNLM"/>
    </source>
</evidence>
<evidence type="ECO:0000313" key="2">
    <source>
        <dbReference type="Proteomes" id="UP000669179"/>
    </source>
</evidence>
<accession>A0A939TFH0</accession>
<reference evidence="1" key="1">
    <citation type="submission" date="2021-03" db="EMBL/GenBank/DDBJ databases">
        <authorList>
            <person name="Kanchanasin P."/>
            <person name="Saeng-In P."/>
            <person name="Phongsopitanun W."/>
            <person name="Yuki M."/>
            <person name="Kudo T."/>
            <person name="Ohkuma M."/>
            <person name="Tanasupawat S."/>
        </authorList>
    </citation>
    <scope>NUCLEOTIDE SEQUENCE</scope>
    <source>
        <strain evidence="1">GKU 128</strain>
    </source>
</reference>
<dbReference type="RefSeq" id="WP_208262572.1">
    <property type="nucleotide sequence ID" value="NZ_JAGEOJ010000026.1"/>
</dbReference>
<dbReference type="AlphaFoldDB" id="A0A939TFH0"/>
<protein>
    <recommendedName>
        <fullName evidence="3">Sigma-70 family RNA polymerase sigma factor</fullName>
    </recommendedName>
</protein>
<sequence>MTHRTNTTARNPGAALTIAENAFRCLVTGPRPLALDGLSVGHGLPGRMVDLAELRGLLLDRQVTQEMKDAAWAELVRLARTGDPAWVVGCVGVAIPGLKAIAGRAIRHNDARFAEDIVSEILTEFVAQLQRIDLARPAIAARLLVWADRKAPARARAGALRQCPTDPTELTAATAAPSGDPSDVLREGVRLQVITADEAAIIQATRLDGVPLPEFAHTQGEPRTRVAKRRERAEARLVAAIRSGQVSAISGDWLSRSAP</sequence>
<name>A0A939TFH0_9ACTN</name>
<dbReference type="EMBL" id="JAGEOJ010000026">
    <property type="protein sequence ID" value="MBO2454360.1"/>
    <property type="molecule type" value="Genomic_DNA"/>
</dbReference>
<organism evidence="1 2">
    <name type="scientific">Actinomadura barringtoniae</name>
    <dbReference type="NCBI Taxonomy" id="1427535"/>
    <lineage>
        <taxon>Bacteria</taxon>
        <taxon>Bacillati</taxon>
        <taxon>Actinomycetota</taxon>
        <taxon>Actinomycetes</taxon>
        <taxon>Streptosporangiales</taxon>
        <taxon>Thermomonosporaceae</taxon>
        <taxon>Actinomadura</taxon>
    </lineage>
</organism>
<gene>
    <name evidence="1" type="ORF">J4573_45245</name>
</gene>
<evidence type="ECO:0000313" key="1">
    <source>
        <dbReference type="EMBL" id="MBO2454360.1"/>
    </source>
</evidence>
<keyword evidence="2" id="KW-1185">Reference proteome</keyword>
<dbReference type="Proteomes" id="UP000669179">
    <property type="component" value="Unassembled WGS sequence"/>
</dbReference>
<comment type="caution">
    <text evidence="1">The sequence shown here is derived from an EMBL/GenBank/DDBJ whole genome shotgun (WGS) entry which is preliminary data.</text>
</comment>